<keyword evidence="2" id="KW-1185">Reference proteome</keyword>
<sequence>MTTFKMFEFNIGVGPETRAGPRTGSRPSVRPFCNKKYLRHHECFRRESGNAGELCTFRKETESRPGCRTGIRSGAKTRIERRNDIGIVVDGVVPENNSDYELDINFEGKGEFILNKAPDTIAVAAPTAENYWRVDSGLISNGALLIQVLEEVVSDPEDAAFDSNQGPSDQ</sequence>
<reference evidence="1 2" key="1">
    <citation type="journal article" date="2019" name="Commun. Biol.">
        <title>The bagworm genome reveals a unique fibroin gene that provides high tensile strength.</title>
        <authorList>
            <person name="Kono N."/>
            <person name="Nakamura H."/>
            <person name="Ohtoshi R."/>
            <person name="Tomita M."/>
            <person name="Numata K."/>
            <person name="Arakawa K."/>
        </authorList>
    </citation>
    <scope>NUCLEOTIDE SEQUENCE [LARGE SCALE GENOMIC DNA]</scope>
</reference>
<dbReference type="Proteomes" id="UP000299102">
    <property type="component" value="Unassembled WGS sequence"/>
</dbReference>
<dbReference type="EMBL" id="BGZK01001259">
    <property type="protein sequence ID" value="GBP75729.1"/>
    <property type="molecule type" value="Genomic_DNA"/>
</dbReference>
<gene>
    <name evidence="1" type="ORF">EVAR_58822_1</name>
</gene>
<evidence type="ECO:0000313" key="1">
    <source>
        <dbReference type="EMBL" id="GBP75729.1"/>
    </source>
</evidence>
<protein>
    <submittedName>
        <fullName evidence="1">Uncharacterized protein</fullName>
    </submittedName>
</protein>
<comment type="caution">
    <text evidence="1">The sequence shown here is derived from an EMBL/GenBank/DDBJ whole genome shotgun (WGS) entry which is preliminary data.</text>
</comment>
<proteinExistence type="predicted"/>
<evidence type="ECO:0000313" key="2">
    <source>
        <dbReference type="Proteomes" id="UP000299102"/>
    </source>
</evidence>
<dbReference type="AlphaFoldDB" id="A0A4C1YMA2"/>
<name>A0A4C1YMA2_EUMVA</name>
<accession>A0A4C1YMA2</accession>
<organism evidence="1 2">
    <name type="scientific">Eumeta variegata</name>
    <name type="common">Bagworm moth</name>
    <name type="synonym">Eumeta japonica</name>
    <dbReference type="NCBI Taxonomy" id="151549"/>
    <lineage>
        <taxon>Eukaryota</taxon>
        <taxon>Metazoa</taxon>
        <taxon>Ecdysozoa</taxon>
        <taxon>Arthropoda</taxon>
        <taxon>Hexapoda</taxon>
        <taxon>Insecta</taxon>
        <taxon>Pterygota</taxon>
        <taxon>Neoptera</taxon>
        <taxon>Endopterygota</taxon>
        <taxon>Lepidoptera</taxon>
        <taxon>Glossata</taxon>
        <taxon>Ditrysia</taxon>
        <taxon>Tineoidea</taxon>
        <taxon>Psychidae</taxon>
        <taxon>Oiketicinae</taxon>
        <taxon>Eumeta</taxon>
    </lineage>
</organism>